<keyword evidence="1" id="KW-0732">Signal</keyword>
<protein>
    <recommendedName>
        <fullName evidence="4">Lipoprotein</fullName>
    </recommendedName>
</protein>
<accession>A0ABX7N0X4</accession>
<keyword evidence="3" id="KW-1185">Reference proteome</keyword>
<evidence type="ECO:0000313" key="3">
    <source>
        <dbReference type="Proteomes" id="UP000663090"/>
    </source>
</evidence>
<organism evidence="2 3">
    <name type="scientific">Myxococcus landrumensis</name>
    <dbReference type="NCBI Taxonomy" id="2813577"/>
    <lineage>
        <taxon>Bacteria</taxon>
        <taxon>Pseudomonadati</taxon>
        <taxon>Myxococcota</taxon>
        <taxon>Myxococcia</taxon>
        <taxon>Myxococcales</taxon>
        <taxon>Cystobacterineae</taxon>
        <taxon>Myxococcaceae</taxon>
        <taxon>Myxococcus</taxon>
    </lineage>
</organism>
<feature type="signal peptide" evidence="1">
    <location>
        <begin position="1"/>
        <end position="23"/>
    </location>
</feature>
<gene>
    <name evidence="2" type="ORF">JY572_28915</name>
</gene>
<dbReference type="EMBL" id="CP071091">
    <property type="protein sequence ID" value="QSQ12359.1"/>
    <property type="molecule type" value="Genomic_DNA"/>
</dbReference>
<evidence type="ECO:0000313" key="2">
    <source>
        <dbReference type="EMBL" id="QSQ12359.1"/>
    </source>
</evidence>
<name>A0ABX7N0X4_9BACT</name>
<feature type="chain" id="PRO_5045580557" description="Lipoprotein" evidence="1">
    <location>
        <begin position="24"/>
        <end position="204"/>
    </location>
</feature>
<dbReference type="RefSeq" id="WP_206714088.1">
    <property type="nucleotide sequence ID" value="NZ_CP071091.1"/>
</dbReference>
<evidence type="ECO:0008006" key="4">
    <source>
        <dbReference type="Google" id="ProtNLM"/>
    </source>
</evidence>
<evidence type="ECO:0000256" key="1">
    <source>
        <dbReference type="SAM" id="SignalP"/>
    </source>
</evidence>
<dbReference type="PROSITE" id="PS51257">
    <property type="entry name" value="PROKAR_LIPOPROTEIN"/>
    <property type="match status" value="1"/>
</dbReference>
<dbReference type="Proteomes" id="UP000663090">
    <property type="component" value="Chromosome"/>
</dbReference>
<proteinExistence type="predicted"/>
<reference evidence="2 3" key="1">
    <citation type="submission" date="2021-02" db="EMBL/GenBank/DDBJ databases">
        <title>De Novo genome assembly of isolated myxobacteria.</title>
        <authorList>
            <person name="Stevens D.C."/>
        </authorList>
    </citation>
    <scope>NUCLEOTIDE SEQUENCE [LARGE SCALE GENOMIC DNA]</scope>
    <source>
        <strain evidence="2 3">SCHIC003</strain>
    </source>
</reference>
<sequence>MSWMVRALLVSALFVVGCKHAQAPVTPEPVAQACDAKQQEISKEADQRAAPWSIEQHLAKNFPEGSVSWLMKEGPYQTFVVQSGAKNFGRCDDNGCFLFAAPSAVIHEAVKKSMTGATHDPAVLGQALGLPAKNFEGPLRMMTLNLKASGSCARLPVDSDPGVWKCQSEQDTDCFKFGGYTSGGVPEIMVINAPVAQATVAEIP</sequence>